<proteinExistence type="predicted"/>
<dbReference type="Proteomes" id="UP001457898">
    <property type="component" value="Unassembled WGS sequence"/>
</dbReference>
<protein>
    <recommendedName>
        <fullName evidence="3">Phage head morphogenesis domain-containing protein</fullName>
    </recommendedName>
</protein>
<evidence type="ECO:0008006" key="3">
    <source>
        <dbReference type="Google" id="ProtNLM"/>
    </source>
</evidence>
<evidence type="ECO:0000313" key="1">
    <source>
        <dbReference type="EMBL" id="MEQ2434314.1"/>
    </source>
</evidence>
<dbReference type="RefSeq" id="WP_256170809.1">
    <property type="nucleotide sequence ID" value="NZ_JBBMFP010000040.1"/>
</dbReference>
<sequence length="303" mass="35455">MPYGHIRQYLELAEESQRKRIEITESQRRQIAKLYSDIAKEFGHELHKHDKTTLTYRWMKDYAKALKSRSRELYNELQGLVKKGILDTAEAVTQSEVAFWSSLDKSVSERFKDVFSTIPQECADELMSGGIYKDFTGLSERLWNYKKQFDTDIGYIIQRGIIEQKSALELSRDLEMYLKPEARKPWEWKKVYPKSKEVVDYCAQRLSRTSITHAYQMAFVRSTEDNPFIVKYQWHSSNNAKRTCDLCRERDGKTFEKYNVPLDHPNGMCVITAVITKSYDEIADELTAWAKGASNPALDKWLK</sequence>
<name>A0ABV1DV99_9FIRM</name>
<organism evidence="1 2">
    <name type="scientific">Blautia caccae</name>
    <dbReference type="NCBI Taxonomy" id="3133175"/>
    <lineage>
        <taxon>Bacteria</taxon>
        <taxon>Bacillati</taxon>
        <taxon>Bacillota</taxon>
        <taxon>Clostridia</taxon>
        <taxon>Lachnospirales</taxon>
        <taxon>Lachnospiraceae</taxon>
        <taxon>Blautia</taxon>
    </lineage>
</organism>
<evidence type="ECO:0000313" key="2">
    <source>
        <dbReference type="Proteomes" id="UP001457898"/>
    </source>
</evidence>
<reference evidence="1 2" key="1">
    <citation type="submission" date="2024-03" db="EMBL/GenBank/DDBJ databases">
        <title>Human intestinal bacterial collection.</title>
        <authorList>
            <person name="Pauvert C."/>
            <person name="Hitch T.C.A."/>
            <person name="Clavel T."/>
        </authorList>
    </citation>
    <scope>NUCLEOTIDE SEQUENCE [LARGE SCALE GENOMIC DNA]</scope>
    <source>
        <strain evidence="1 2">CLA-SR-H028</strain>
    </source>
</reference>
<dbReference type="EMBL" id="JBBMFP010000040">
    <property type="protein sequence ID" value="MEQ2434314.1"/>
    <property type="molecule type" value="Genomic_DNA"/>
</dbReference>
<accession>A0ABV1DV99</accession>
<gene>
    <name evidence="1" type="ORF">WMO65_25290</name>
</gene>
<comment type="caution">
    <text evidence="1">The sequence shown here is derived from an EMBL/GenBank/DDBJ whole genome shotgun (WGS) entry which is preliminary data.</text>
</comment>
<keyword evidence="2" id="KW-1185">Reference proteome</keyword>